<reference evidence="7" key="1">
    <citation type="submission" date="2020-02" db="EMBL/GenBank/DDBJ databases">
        <authorList>
            <person name="Scholz U."/>
            <person name="Mascher M."/>
            <person name="Fiebig A."/>
        </authorList>
    </citation>
    <scope>NUCLEOTIDE SEQUENCE</scope>
</reference>
<accession>A0A7I8LJZ5</accession>
<gene>
    <name evidence="7" type="ORF">SI8410_17020977</name>
</gene>
<keyword evidence="3 5" id="KW-0677">Repeat</keyword>
<evidence type="ECO:0000256" key="1">
    <source>
        <dbReference type="ARBA" id="ARBA00008259"/>
    </source>
</evidence>
<evidence type="ECO:0000256" key="2">
    <source>
        <dbReference type="ARBA" id="ARBA00022574"/>
    </source>
</evidence>
<evidence type="ECO:0000313" key="7">
    <source>
        <dbReference type="EMBL" id="CAA7410299.1"/>
    </source>
</evidence>
<evidence type="ECO:0000313" key="8">
    <source>
        <dbReference type="Proteomes" id="UP000663760"/>
    </source>
</evidence>
<dbReference type="InterPro" id="IPR001680">
    <property type="entry name" value="WD40_rpt"/>
</dbReference>
<dbReference type="GO" id="GO:0000159">
    <property type="term" value="C:protein phosphatase type 2A complex"/>
    <property type="evidence" value="ECO:0007669"/>
    <property type="project" value="UniProtKB-UniRule"/>
</dbReference>
<evidence type="ECO:0000256" key="4">
    <source>
        <dbReference type="ARBA" id="ARBA00034298"/>
    </source>
</evidence>
<dbReference type="PIRSF" id="PIRSF037309">
    <property type="entry name" value="PP2A_PR55"/>
    <property type="match status" value="1"/>
</dbReference>
<dbReference type="InterPro" id="IPR015943">
    <property type="entry name" value="WD40/YVTN_repeat-like_dom_sf"/>
</dbReference>
<comment type="similarity">
    <text evidence="1 5">Belongs to the phosphatase 2A regulatory subunit B family.</text>
</comment>
<evidence type="ECO:0000256" key="5">
    <source>
        <dbReference type="RuleBase" id="RU331113"/>
    </source>
</evidence>
<evidence type="ECO:0000256" key="3">
    <source>
        <dbReference type="ARBA" id="ARBA00022737"/>
    </source>
</evidence>
<dbReference type="Gene3D" id="2.130.10.10">
    <property type="entry name" value="YVTN repeat-like/Quinoprotein amine dehydrogenase"/>
    <property type="match status" value="2"/>
</dbReference>
<dbReference type="Pfam" id="PF00400">
    <property type="entry name" value="WD40"/>
    <property type="match status" value="1"/>
</dbReference>
<dbReference type="PANTHER" id="PTHR11871">
    <property type="entry name" value="PROTEIN PHOSPHATASE PP2A REGULATORY SUBUNIT B"/>
    <property type="match status" value="1"/>
</dbReference>
<dbReference type="GO" id="GO:0019888">
    <property type="term" value="F:protein phosphatase regulator activity"/>
    <property type="evidence" value="ECO:0007669"/>
    <property type="project" value="InterPro"/>
</dbReference>
<dbReference type="Proteomes" id="UP000663760">
    <property type="component" value="Chromosome 17"/>
</dbReference>
<feature type="compositionally biased region" description="Polar residues" evidence="6">
    <location>
        <begin position="439"/>
        <end position="452"/>
    </location>
</feature>
<feature type="compositionally biased region" description="Basic and acidic residues" evidence="6">
    <location>
        <begin position="468"/>
        <end position="477"/>
    </location>
</feature>
<dbReference type="InterPro" id="IPR000009">
    <property type="entry name" value="PP2A_PR55"/>
</dbReference>
<comment type="function">
    <text evidence="4">The B regulatory subunit may modulate substrate selectivity and catalytic activity, and may also direct the localization of the catalytic enzyme to a particular subcellular compartment.</text>
</comment>
<name>A0A7I8LJZ5_SPIIN</name>
<organism evidence="7 8">
    <name type="scientific">Spirodela intermedia</name>
    <name type="common">Intermediate duckweed</name>
    <dbReference type="NCBI Taxonomy" id="51605"/>
    <lineage>
        <taxon>Eukaryota</taxon>
        <taxon>Viridiplantae</taxon>
        <taxon>Streptophyta</taxon>
        <taxon>Embryophyta</taxon>
        <taxon>Tracheophyta</taxon>
        <taxon>Spermatophyta</taxon>
        <taxon>Magnoliopsida</taxon>
        <taxon>Liliopsida</taxon>
        <taxon>Araceae</taxon>
        <taxon>Lemnoideae</taxon>
        <taxon>Spirodela</taxon>
    </lineage>
</organism>
<evidence type="ECO:0000256" key="6">
    <source>
        <dbReference type="SAM" id="MobiDB-lite"/>
    </source>
</evidence>
<dbReference type="OrthoDB" id="6274823at2759"/>
<dbReference type="InterPro" id="IPR036322">
    <property type="entry name" value="WD40_repeat_dom_sf"/>
</dbReference>
<sequence length="513" mass="58448">MSVCGGSGSSRTVPLMPPPLEWKFSQVFGERAPGEPIQDVDIISAIEFERRGDYLATGDCGGRIVLFERSDRKKHSPRKELETLDYPDALHPRYVYKTEFQSHEPEFDFLKSLEIKEKINKLRWCTAPNNSLFILSTNNRTIKLWKLLEKKVKKVKEMVLNTHAISESTLLAEKSFTTDPNGPHILDKVPRLTSSSTQESLEAVFFLKIPISTIGDATSARCRRIYSHAHEYSINSISNNSDGETFISADDLRINLWNLEVSNQCFNIIDLKPPHMEDLVEVITTAEFHPMYCNILAYGSSRGFIRLVDMRKSALCDKNARILWNHEDHGSRSFFSEIISSISDIKFARDGVHILSRDYMSTKLWDLRMDVSPVATYRIHEWIRPKLHELYNSDAIFDKFECCLSNDGLHFASGSYSNMFKVFSYDNGIEDGTTLEATKNPNRILNSPSTPKASRFLPSLPRGHNRRGHESLSSDLSRGHPLDLNSKLIHLAWHPMANLIVCASVNSLYMYHA</sequence>
<feature type="region of interest" description="Disordered" evidence="6">
    <location>
        <begin position="439"/>
        <end position="477"/>
    </location>
</feature>
<dbReference type="SUPFAM" id="SSF50978">
    <property type="entry name" value="WD40 repeat-like"/>
    <property type="match status" value="1"/>
</dbReference>
<keyword evidence="8" id="KW-1185">Reference proteome</keyword>
<dbReference type="EMBL" id="LR746280">
    <property type="protein sequence ID" value="CAA7410299.1"/>
    <property type="molecule type" value="Genomic_DNA"/>
</dbReference>
<dbReference type="FunFam" id="2.130.10.10:FF:000609">
    <property type="entry name" value="Serine/threonine-protein phosphatase 2A 55 kDa regulatory subunit B"/>
    <property type="match status" value="1"/>
</dbReference>
<dbReference type="SMART" id="SM00320">
    <property type="entry name" value="WD40"/>
    <property type="match status" value="6"/>
</dbReference>
<keyword evidence="2 5" id="KW-0853">WD repeat</keyword>
<protein>
    <recommendedName>
        <fullName evidence="5">Serine/threonine-protein phosphatase 2A 55 kDa regulatory subunit B</fullName>
    </recommendedName>
</protein>
<dbReference type="PRINTS" id="PR00600">
    <property type="entry name" value="PP2APR55"/>
</dbReference>
<proteinExistence type="inferred from homology"/>
<dbReference type="AlphaFoldDB" id="A0A7I8LJZ5"/>